<dbReference type="GO" id="GO:0015807">
    <property type="term" value="P:L-amino acid transport"/>
    <property type="evidence" value="ECO:0007669"/>
    <property type="project" value="TreeGrafter"/>
</dbReference>
<dbReference type="PROSITE" id="PS00211">
    <property type="entry name" value="ABC_TRANSPORTER_1"/>
    <property type="match status" value="1"/>
</dbReference>
<dbReference type="GO" id="GO:0015658">
    <property type="term" value="F:branched-chain amino acid transmembrane transporter activity"/>
    <property type="evidence" value="ECO:0007669"/>
    <property type="project" value="TreeGrafter"/>
</dbReference>
<keyword evidence="4" id="KW-0472">Membrane</keyword>
<dbReference type="InterPro" id="IPR003593">
    <property type="entry name" value="AAA+_ATPase"/>
</dbReference>
<dbReference type="SMART" id="SM00382">
    <property type="entry name" value="AAA"/>
    <property type="match status" value="1"/>
</dbReference>
<evidence type="ECO:0000313" key="10">
    <source>
        <dbReference type="Proteomes" id="UP000215158"/>
    </source>
</evidence>
<dbReference type="InterPro" id="IPR052156">
    <property type="entry name" value="BCAA_Transport_ATP-bd_LivF"/>
</dbReference>
<reference evidence="9 10" key="1">
    <citation type="submission" date="2017-08" db="EMBL/GenBank/DDBJ databases">
        <title>Identification and genetic characteristics of simultaneous BTEX- and naphthalene-degrading Paraburkholderia sp. BN5 isolated from petroleum-contaminated soil.</title>
        <authorList>
            <person name="Lee Y."/>
            <person name="Jeon C.O."/>
        </authorList>
    </citation>
    <scope>NUCLEOTIDE SEQUENCE [LARGE SCALE GENOMIC DNA]</scope>
    <source>
        <strain evidence="9 10">BN5</strain>
        <plasmid evidence="9 10">pBN3</plasmid>
    </source>
</reference>
<keyword evidence="5" id="KW-0547">Nucleotide-binding</keyword>
<keyword evidence="9" id="KW-0614">Plasmid</keyword>
<evidence type="ECO:0000256" key="2">
    <source>
        <dbReference type="ARBA" id="ARBA00022448"/>
    </source>
</evidence>
<protein>
    <recommendedName>
        <fullName evidence="8">ABC transporter domain-containing protein</fullName>
    </recommendedName>
</protein>
<keyword evidence="6" id="KW-0067">ATP-binding</keyword>
<gene>
    <name evidence="9" type="ORF">CJU94_38975</name>
</gene>
<evidence type="ECO:0000256" key="5">
    <source>
        <dbReference type="ARBA" id="ARBA00022741"/>
    </source>
</evidence>
<sequence>MNDRLLEIDRLYAGYRDVPIIRNLSLHVGEGEVVGVIGPNGAGKSSMLKAAMGLLKIFAGEIRWRDQSITHLAAERHMAAGIGYVPQVANVFASLTVRENLSLSVSHRGKVQASIERMLALFPELVPKLALAAGSLSGGERQMLAIARCLIVAPSLLLLDEPTAALSPLLVNGVFRRIKEIGGHGTAILLVEQNALQALAICDRAYVLSNGSNAITGSGAELVANPRIKELYLGGHAAPSGPAKASSAILNG</sequence>
<comment type="similarity">
    <text evidence="1">Belongs to the ABC transporter superfamily.</text>
</comment>
<dbReference type="GO" id="GO:0016887">
    <property type="term" value="F:ATP hydrolysis activity"/>
    <property type="evidence" value="ECO:0007669"/>
    <property type="project" value="InterPro"/>
</dbReference>
<dbReference type="Proteomes" id="UP000215158">
    <property type="component" value="Plasmid pBN3"/>
</dbReference>
<name>A0A248VYN2_9BURK</name>
<evidence type="ECO:0000256" key="6">
    <source>
        <dbReference type="ARBA" id="ARBA00022840"/>
    </source>
</evidence>
<evidence type="ECO:0000256" key="4">
    <source>
        <dbReference type="ARBA" id="ARBA00022519"/>
    </source>
</evidence>
<feature type="domain" description="ABC transporter" evidence="8">
    <location>
        <begin position="6"/>
        <end position="235"/>
    </location>
</feature>
<evidence type="ECO:0000259" key="8">
    <source>
        <dbReference type="PROSITE" id="PS50893"/>
    </source>
</evidence>
<dbReference type="AlphaFoldDB" id="A0A248VYN2"/>
<geneLocation type="plasmid" evidence="9 10">
    <name>pBN3</name>
</geneLocation>
<dbReference type="InterPro" id="IPR027417">
    <property type="entry name" value="P-loop_NTPase"/>
</dbReference>
<keyword evidence="2" id="KW-0813">Transport</keyword>
<dbReference type="RefSeq" id="WP_095423844.1">
    <property type="nucleotide sequence ID" value="NZ_CP022993.1"/>
</dbReference>
<dbReference type="OrthoDB" id="9776369at2"/>
<evidence type="ECO:0000256" key="7">
    <source>
        <dbReference type="ARBA" id="ARBA00022970"/>
    </source>
</evidence>
<keyword evidence="4" id="KW-0997">Cell inner membrane</keyword>
<dbReference type="Pfam" id="PF00005">
    <property type="entry name" value="ABC_tran"/>
    <property type="match status" value="1"/>
</dbReference>
<evidence type="ECO:0000256" key="1">
    <source>
        <dbReference type="ARBA" id="ARBA00005417"/>
    </source>
</evidence>
<dbReference type="GO" id="GO:0005524">
    <property type="term" value="F:ATP binding"/>
    <property type="evidence" value="ECO:0007669"/>
    <property type="project" value="UniProtKB-KW"/>
</dbReference>
<dbReference type="Gene3D" id="3.40.50.300">
    <property type="entry name" value="P-loop containing nucleotide triphosphate hydrolases"/>
    <property type="match status" value="1"/>
</dbReference>
<dbReference type="PROSITE" id="PS50893">
    <property type="entry name" value="ABC_TRANSPORTER_2"/>
    <property type="match status" value="1"/>
</dbReference>
<evidence type="ECO:0000256" key="3">
    <source>
        <dbReference type="ARBA" id="ARBA00022475"/>
    </source>
</evidence>
<dbReference type="KEGG" id="parb:CJU94_38975"/>
<dbReference type="PANTHER" id="PTHR43820">
    <property type="entry name" value="HIGH-AFFINITY BRANCHED-CHAIN AMINO ACID TRANSPORT ATP-BINDING PROTEIN LIVF"/>
    <property type="match status" value="1"/>
</dbReference>
<dbReference type="SUPFAM" id="SSF52540">
    <property type="entry name" value="P-loop containing nucleoside triphosphate hydrolases"/>
    <property type="match status" value="1"/>
</dbReference>
<keyword evidence="3" id="KW-1003">Cell membrane</keyword>
<dbReference type="CDD" id="cd03224">
    <property type="entry name" value="ABC_TM1139_LivF_branched"/>
    <property type="match status" value="1"/>
</dbReference>
<accession>A0A248VYN2</accession>
<evidence type="ECO:0000313" key="9">
    <source>
        <dbReference type="EMBL" id="ASW04151.1"/>
    </source>
</evidence>
<keyword evidence="7" id="KW-0029">Amino-acid transport</keyword>
<dbReference type="InterPro" id="IPR003439">
    <property type="entry name" value="ABC_transporter-like_ATP-bd"/>
</dbReference>
<proteinExistence type="inferred from homology"/>
<dbReference type="PANTHER" id="PTHR43820:SF4">
    <property type="entry name" value="HIGH-AFFINITY BRANCHED-CHAIN AMINO ACID TRANSPORT ATP-BINDING PROTEIN LIVF"/>
    <property type="match status" value="1"/>
</dbReference>
<organism evidence="9 10">
    <name type="scientific">Paraburkholderia aromaticivorans</name>
    <dbReference type="NCBI Taxonomy" id="2026199"/>
    <lineage>
        <taxon>Bacteria</taxon>
        <taxon>Pseudomonadati</taxon>
        <taxon>Pseudomonadota</taxon>
        <taxon>Betaproteobacteria</taxon>
        <taxon>Burkholderiales</taxon>
        <taxon>Burkholderiaceae</taxon>
        <taxon>Paraburkholderia</taxon>
    </lineage>
</organism>
<keyword evidence="10" id="KW-1185">Reference proteome</keyword>
<dbReference type="InterPro" id="IPR017871">
    <property type="entry name" value="ABC_transporter-like_CS"/>
</dbReference>
<dbReference type="EMBL" id="CP022993">
    <property type="protein sequence ID" value="ASW04151.1"/>
    <property type="molecule type" value="Genomic_DNA"/>
</dbReference>